<dbReference type="EMBL" id="WIVE01000005">
    <property type="protein sequence ID" value="MQX35563.1"/>
    <property type="molecule type" value="Genomic_DNA"/>
</dbReference>
<gene>
    <name evidence="3" type="ORF">GHC57_03435</name>
</gene>
<dbReference type="OrthoDB" id="9796594at2"/>
<feature type="transmembrane region" description="Helical" evidence="1">
    <location>
        <begin position="50"/>
        <end position="67"/>
    </location>
</feature>
<keyword evidence="1" id="KW-0812">Transmembrane</keyword>
<dbReference type="InterPro" id="IPR036691">
    <property type="entry name" value="Endo/exonu/phosph_ase_sf"/>
</dbReference>
<dbReference type="Proteomes" id="UP000434582">
    <property type="component" value="Unassembled WGS sequence"/>
</dbReference>
<feature type="domain" description="Endonuclease/exonuclease/phosphatase" evidence="2">
    <location>
        <begin position="128"/>
        <end position="324"/>
    </location>
</feature>
<dbReference type="RefSeq" id="WP_153341187.1">
    <property type="nucleotide sequence ID" value="NZ_WIVE01000005.1"/>
</dbReference>
<keyword evidence="1" id="KW-0472">Membrane</keyword>
<proteinExistence type="predicted"/>
<dbReference type="Gene3D" id="3.60.10.10">
    <property type="entry name" value="Endonuclease/exonuclease/phosphatase"/>
    <property type="match status" value="1"/>
</dbReference>
<evidence type="ECO:0000313" key="3">
    <source>
        <dbReference type="EMBL" id="MQX35563.1"/>
    </source>
</evidence>
<feature type="transmembrane region" description="Helical" evidence="1">
    <location>
        <begin position="73"/>
        <end position="93"/>
    </location>
</feature>
<comment type="caution">
    <text evidence="3">The sequence shown here is derived from an EMBL/GenBank/DDBJ whole genome shotgun (WGS) entry which is preliminary data.</text>
</comment>
<evidence type="ECO:0000313" key="4">
    <source>
        <dbReference type="Proteomes" id="UP000434582"/>
    </source>
</evidence>
<name>A0A7X1ZBM9_9PROT</name>
<dbReference type="InterPro" id="IPR005135">
    <property type="entry name" value="Endo/exonuclease/phosphatase"/>
</dbReference>
<keyword evidence="1" id="KW-1133">Transmembrane helix</keyword>
<dbReference type="GO" id="GO:0003824">
    <property type="term" value="F:catalytic activity"/>
    <property type="evidence" value="ECO:0007669"/>
    <property type="project" value="InterPro"/>
</dbReference>
<dbReference type="AlphaFoldDB" id="A0A7X1ZBM9"/>
<evidence type="ECO:0000259" key="2">
    <source>
        <dbReference type="Pfam" id="PF03372"/>
    </source>
</evidence>
<accession>A0A7X1ZBM9</accession>
<keyword evidence="4" id="KW-1185">Reference proteome</keyword>
<sequence>MTPPDAPRPSRPPPPGGWDRGLVAAAGLVVVMSPLVALSRPLWPAEIPITLIPLLVGLALVLGLWLALLRHGWAAAVMLGFGAVDLGVMLAAVGPPTLPGPPVASCAHPLRVVTLNVLYAAGDWDRQEAYLRSGGFDLVLMQEIFSDGYWKGRLKGLESTFPHQVTLRESDSVILSRTPLEPLPPDLAGHRALTEPVLAKVPAIAAMTSVAGRDVLVVSAHMPSPKNPAAYDSRTEALARLGDLLAAHEGPAIVGGDFNGVAWSPPVAAFREAAGLRHPDWGPLPIATRPAWLPVAGAQIDYIWPSAAHFTAVQRAGPDVGSDHLPVEADVCLVN</sequence>
<organism evidence="3 4">
    <name type="scientific">Roseospira navarrensis</name>
    <dbReference type="NCBI Taxonomy" id="140058"/>
    <lineage>
        <taxon>Bacteria</taxon>
        <taxon>Pseudomonadati</taxon>
        <taxon>Pseudomonadota</taxon>
        <taxon>Alphaproteobacteria</taxon>
        <taxon>Rhodospirillales</taxon>
        <taxon>Rhodospirillaceae</taxon>
        <taxon>Roseospira</taxon>
    </lineage>
</organism>
<dbReference type="SUPFAM" id="SSF56219">
    <property type="entry name" value="DNase I-like"/>
    <property type="match status" value="1"/>
</dbReference>
<dbReference type="Pfam" id="PF03372">
    <property type="entry name" value="Exo_endo_phos"/>
    <property type="match status" value="1"/>
</dbReference>
<reference evidence="3 4" key="1">
    <citation type="submission" date="2019-10" db="EMBL/GenBank/DDBJ databases">
        <title>Draft whole-genome sequence of the purple nonsulfur photosynthetic bacterium Roseospira navarrensis DSM 15114.</title>
        <authorList>
            <person name="Kyndt J.A."/>
            <person name="Meyer T.E."/>
        </authorList>
    </citation>
    <scope>NUCLEOTIDE SEQUENCE [LARGE SCALE GENOMIC DNA]</scope>
    <source>
        <strain evidence="3 4">DSM 15114</strain>
    </source>
</reference>
<protein>
    <recommendedName>
        <fullName evidence="2">Endonuclease/exonuclease/phosphatase domain-containing protein</fullName>
    </recommendedName>
</protein>
<feature type="transmembrane region" description="Helical" evidence="1">
    <location>
        <begin position="20"/>
        <end position="38"/>
    </location>
</feature>
<evidence type="ECO:0000256" key="1">
    <source>
        <dbReference type="SAM" id="Phobius"/>
    </source>
</evidence>